<dbReference type="InterPro" id="IPR043128">
    <property type="entry name" value="Rev_trsase/Diguanyl_cyclase"/>
</dbReference>
<comment type="caution">
    <text evidence="2">The sequence shown here is derived from an EMBL/GenBank/DDBJ whole genome shotgun (WGS) entry which is preliminary data.</text>
</comment>
<dbReference type="Proteomes" id="UP000077521">
    <property type="component" value="Unassembled WGS sequence"/>
</dbReference>
<evidence type="ECO:0000256" key="1">
    <source>
        <dbReference type="SAM" id="Phobius"/>
    </source>
</evidence>
<keyword evidence="1" id="KW-1133">Transmembrane helix</keyword>
<organism evidence="2 3">
    <name type="scientific">Tilletia indica</name>
    <dbReference type="NCBI Taxonomy" id="43049"/>
    <lineage>
        <taxon>Eukaryota</taxon>
        <taxon>Fungi</taxon>
        <taxon>Dikarya</taxon>
        <taxon>Basidiomycota</taxon>
        <taxon>Ustilaginomycotina</taxon>
        <taxon>Exobasidiomycetes</taxon>
        <taxon>Tilletiales</taxon>
        <taxon>Tilletiaceae</taxon>
        <taxon>Tilletia</taxon>
    </lineage>
</organism>
<protein>
    <recommendedName>
        <fullName evidence="4">Reverse transcriptase domain-containing protein</fullName>
    </recommendedName>
</protein>
<keyword evidence="3" id="KW-1185">Reference proteome</keyword>
<keyword evidence="1" id="KW-0812">Transmembrane</keyword>
<proteinExistence type="predicted"/>
<evidence type="ECO:0000313" key="2">
    <source>
        <dbReference type="EMBL" id="KAE8237212.1"/>
    </source>
</evidence>
<dbReference type="InterPro" id="IPR052055">
    <property type="entry name" value="Hepadnavirus_pol/RT"/>
</dbReference>
<reference evidence="2" key="2">
    <citation type="journal article" date="2019" name="IMA Fungus">
        <title>Genome sequencing and comparison of five Tilletia species to identify candidate genes for the detection of regulated species infecting wheat.</title>
        <authorList>
            <person name="Nguyen H.D.T."/>
            <person name="Sultana T."/>
            <person name="Kesanakurti P."/>
            <person name="Hambleton S."/>
        </authorList>
    </citation>
    <scope>NUCLEOTIDE SEQUENCE</scope>
    <source>
        <strain evidence="2">DAOMC 236416</strain>
    </source>
</reference>
<dbReference type="PANTHER" id="PTHR33050">
    <property type="entry name" value="REVERSE TRANSCRIPTASE DOMAIN-CONTAINING PROTEIN"/>
    <property type="match status" value="1"/>
</dbReference>
<feature type="transmembrane region" description="Helical" evidence="1">
    <location>
        <begin position="258"/>
        <end position="286"/>
    </location>
</feature>
<evidence type="ECO:0008006" key="4">
    <source>
        <dbReference type="Google" id="ProtNLM"/>
    </source>
</evidence>
<accession>A0A8T8SCL0</accession>
<gene>
    <name evidence="2" type="ORF">A4X13_0g8869</name>
</gene>
<dbReference type="Gene3D" id="3.10.10.10">
    <property type="entry name" value="HIV Type 1 Reverse Transcriptase, subunit A, domain 1"/>
    <property type="match status" value="1"/>
</dbReference>
<keyword evidence="1" id="KW-0472">Membrane</keyword>
<evidence type="ECO:0000313" key="3">
    <source>
        <dbReference type="Proteomes" id="UP000077521"/>
    </source>
</evidence>
<reference evidence="2" key="1">
    <citation type="submission" date="2016-04" db="EMBL/GenBank/DDBJ databases">
        <authorList>
            <person name="Nguyen H.D."/>
            <person name="Samba Siva P."/>
            <person name="Cullis J."/>
            <person name="Levesque C.A."/>
            <person name="Hambleton S."/>
        </authorList>
    </citation>
    <scope>NUCLEOTIDE SEQUENCE</scope>
    <source>
        <strain evidence="2">DAOMC 236416</strain>
    </source>
</reference>
<dbReference type="Gene3D" id="3.30.70.270">
    <property type="match status" value="1"/>
</dbReference>
<dbReference type="PANTHER" id="PTHR33050:SF7">
    <property type="entry name" value="RIBONUCLEASE H"/>
    <property type="match status" value="1"/>
</dbReference>
<dbReference type="EMBL" id="LWDF02001884">
    <property type="protein sequence ID" value="KAE8237212.1"/>
    <property type="molecule type" value="Genomic_DNA"/>
</dbReference>
<dbReference type="AlphaFoldDB" id="A0A8T8SCL0"/>
<dbReference type="InterPro" id="IPR043502">
    <property type="entry name" value="DNA/RNA_pol_sf"/>
</dbReference>
<sequence length="619" mass="69192">MDGLFRARNLTAPSTTLATTASRATSARTDTTAPRAGRPVALVITSDLATETEAEIREAFRSRRSTSLQAEMFDKAVQILPSQHQARLSHLGHGVRYGFSVGSLAMPSHTVLAPEHYRADQQEIVMEWKDKAIQDGFAAGPFQREAIEKQIGPFACVPLTIVHTPATSSKPEKNRVCFNASWSPSNHDGGAGVGSINEEVAEEAWECEWFLITEVKVILSGATPETWAMGFDLSDAYQQVPNLPRQRRRFVFQVGMEFFVWLVGMFGIATMSAIFGQLCDVLCVWLEREFPSVRARHFADDHMVLHEGSGSRPEEDAVYAVVASFGWRVHPTKRFGWSRRFTLLGFEWDLDTQCVRLTEEKRVKYVDRLRSIRGRHLSSSERHSRGGSGKKRKLRYSEVASVVGMMVHVCAIFPERRSTLNGLYALRAAFHRPNRHHALDITTAAYSEIRDWIQFLDTPHLSRSFSIPERVFPVDVYSDASNLGCGVVVDGRARYWSLPGIIEQEGVDIGVMEAWALQLALQTSILLGASGSVVRFHVDNLGVVYGLWKGRSQSKWTNRCLRRISELALAAEVVMSVVYVASKDNLADLPSRGDCEGYQPLELDLACPWQKFQRAAAEA</sequence>
<dbReference type="SUPFAM" id="SSF56672">
    <property type="entry name" value="DNA/RNA polymerases"/>
    <property type="match status" value="1"/>
</dbReference>
<name>A0A8T8SCL0_9BASI</name>